<name>A0A2P6CAK6_9FLAO</name>
<accession>A0A2P6CAK6</accession>
<dbReference type="Proteomes" id="UP000247345">
    <property type="component" value="Unassembled WGS sequence"/>
</dbReference>
<evidence type="ECO:0000256" key="1">
    <source>
        <dbReference type="SAM" id="Coils"/>
    </source>
</evidence>
<reference evidence="2 3" key="1">
    <citation type="submission" date="2016-12" db="EMBL/GenBank/DDBJ databases">
        <title>Trade-off between light-utilization and light-protection in marine flavobacteria.</title>
        <authorList>
            <person name="Kumagai Y."/>
            <person name="Yoshizawa S."/>
            <person name="Kogure K."/>
            <person name="Iwasaki W."/>
        </authorList>
    </citation>
    <scope>NUCLEOTIDE SEQUENCE [LARGE SCALE GENOMIC DNA]</scope>
    <source>
        <strain evidence="2 3">KCTC 12100</strain>
    </source>
</reference>
<dbReference type="AlphaFoldDB" id="A0A2P6CAK6"/>
<organism evidence="2 3">
    <name type="scientific">Polaribacter butkevichii</name>
    <dbReference type="NCBI Taxonomy" id="218490"/>
    <lineage>
        <taxon>Bacteria</taxon>
        <taxon>Pseudomonadati</taxon>
        <taxon>Bacteroidota</taxon>
        <taxon>Flavobacteriia</taxon>
        <taxon>Flavobacteriales</taxon>
        <taxon>Flavobacteriaceae</taxon>
    </lineage>
</organism>
<feature type="coiled-coil region" evidence="1">
    <location>
        <begin position="235"/>
        <end position="298"/>
    </location>
</feature>
<evidence type="ECO:0008006" key="4">
    <source>
        <dbReference type="Google" id="ProtNLM"/>
    </source>
</evidence>
<gene>
    <name evidence="2" type="ORF">BTO14_01110</name>
</gene>
<dbReference type="OrthoDB" id="5372426at2"/>
<sequence length="298" mass="34137">MKNLSILIAILTVTISCNRNSTKSADNLSIKTEQQALKLKRYEVESGIIKYKITINGSVLGSEILGSGIASLYFKDWGNLELVEEESTRTTNTTVFHKKNTDIVATHTMSKLNNGESYSVDFNRKQIFLKRDMAMELHKKFVNGDVNKVGVKMLEGIGGKLVGNEKFLGYNCEAWNIHGAKQLMYKGVVLRLEMTMMGVKTVKEATNIQINTRVDDSHFKLPNFPIIKEEGFMDNEEYEDEVENMDAKMIKLSKMSFKEWKKMALADKDNEDIQQMSNQELRQTYNMMQKVIKMQQEK</sequence>
<protein>
    <recommendedName>
        <fullName evidence="4">DUF4412 domain-containing protein</fullName>
    </recommendedName>
</protein>
<proteinExistence type="predicted"/>
<dbReference type="PROSITE" id="PS51257">
    <property type="entry name" value="PROKAR_LIPOPROTEIN"/>
    <property type="match status" value="1"/>
</dbReference>
<dbReference type="EMBL" id="MSCK01000001">
    <property type="protein sequence ID" value="PQJ71935.1"/>
    <property type="molecule type" value="Genomic_DNA"/>
</dbReference>
<keyword evidence="3" id="KW-1185">Reference proteome</keyword>
<keyword evidence="1" id="KW-0175">Coiled coil</keyword>
<evidence type="ECO:0000313" key="3">
    <source>
        <dbReference type="Proteomes" id="UP000247345"/>
    </source>
</evidence>
<dbReference type="RefSeq" id="WP_105047589.1">
    <property type="nucleotide sequence ID" value="NZ_CP150661.1"/>
</dbReference>
<evidence type="ECO:0000313" key="2">
    <source>
        <dbReference type="EMBL" id="PQJ71935.1"/>
    </source>
</evidence>
<comment type="caution">
    <text evidence="2">The sequence shown here is derived from an EMBL/GenBank/DDBJ whole genome shotgun (WGS) entry which is preliminary data.</text>
</comment>